<protein>
    <submittedName>
        <fullName evidence="10">Major facilitator superfamily transporter SP family general alpha glucoside:H+ symporter</fullName>
    </submittedName>
</protein>
<feature type="transmembrane region" description="Helical" evidence="8">
    <location>
        <begin position="124"/>
        <end position="146"/>
    </location>
</feature>
<organism evidence="10 11">
    <name type="scientific">Fusarium beomiforme</name>
    <dbReference type="NCBI Taxonomy" id="44412"/>
    <lineage>
        <taxon>Eukaryota</taxon>
        <taxon>Fungi</taxon>
        <taxon>Dikarya</taxon>
        <taxon>Ascomycota</taxon>
        <taxon>Pezizomycotina</taxon>
        <taxon>Sordariomycetes</taxon>
        <taxon>Hypocreomycetidae</taxon>
        <taxon>Hypocreales</taxon>
        <taxon>Nectriaceae</taxon>
        <taxon>Fusarium</taxon>
        <taxon>Fusarium burgessii species complex</taxon>
    </lineage>
</organism>
<dbReference type="EMBL" id="PVQB02000288">
    <property type="protein sequence ID" value="KAF4339374.1"/>
    <property type="molecule type" value="Genomic_DNA"/>
</dbReference>
<keyword evidence="4 8" id="KW-0812">Transmembrane</keyword>
<keyword evidence="3 7" id="KW-0813">Transport</keyword>
<comment type="subcellular location">
    <subcellularLocation>
        <location evidence="1">Membrane</location>
        <topology evidence="1">Multi-pass membrane protein</topology>
    </subcellularLocation>
</comment>
<dbReference type="GO" id="GO:0016020">
    <property type="term" value="C:membrane"/>
    <property type="evidence" value="ECO:0007669"/>
    <property type="project" value="UniProtKB-SubCell"/>
</dbReference>
<evidence type="ECO:0000256" key="2">
    <source>
        <dbReference type="ARBA" id="ARBA00010992"/>
    </source>
</evidence>
<gene>
    <name evidence="10" type="ORF">FBEOM_6788</name>
</gene>
<feature type="transmembrane region" description="Helical" evidence="8">
    <location>
        <begin position="443"/>
        <end position="460"/>
    </location>
</feature>
<keyword evidence="6 8" id="KW-0472">Membrane</keyword>
<feature type="transmembrane region" description="Helical" evidence="8">
    <location>
        <begin position="398"/>
        <end position="422"/>
    </location>
</feature>
<evidence type="ECO:0000256" key="4">
    <source>
        <dbReference type="ARBA" id="ARBA00022692"/>
    </source>
</evidence>
<dbReference type="InterPro" id="IPR020846">
    <property type="entry name" value="MFS_dom"/>
</dbReference>
<dbReference type="PROSITE" id="PS00217">
    <property type="entry name" value="SUGAR_TRANSPORT_2"/>
    <property type="match status" value="1"/>
</dbReference>
<dbReference type="PANTHER" id="PTHR48022:SF76">
    <property type="entry name" value="MALTOSE PERMEASE, PUTATIVE (AFU_ORTHOLOGUE AFUA_8G07240)-RELATED"/>
    <property type="match status" value="1"/>
</dbReference>
<dbReference type="FunFam" id="1.20.1250.20:FF:000149">
    <property type="entry name" value="MFS transporter, SP family, general alpha glucoside:H+ symporter"/>
    <property type="match status" value="1"/>
</dbReference>
<sequence>MASYPEKSIDTQHDETIMPEALASEAKVAAEAEHHMTLWEAIKTYPKAIGWSVLLSTTLIMEGYDLALLGNLYASPVFNKKFGTWNAEKEKYAVSPAWQSGLSNGARAGEIIGLIIAGWTSDRYGYKMTTVGSLVLMIAFVFVLFFAPNVKILVLGEVLCGIPWGAFQSVTPAYASEVAPVVLRPYLTTFINMCWVIGQFFAAAVNKGSVGRGDEWAYRIPFGVQWVWPVPILAGVIFAPESPWWHVRKGNRAAAKKSLLRLTSPQQPNFNADETIAMIEHTNEMEKNLKEGTTYRDCFKGVDLRRTEIVVGIWLVQTLGGQNLMGYFSYFLTQAGMDASNSFSLSMGQYALGMVGTMGSWFLMSRVGRRTIHFSGLCTQLLILIVVGSLSFSKDNGSVWAIGGMLILFTFVYDFTVGPVTYSLISELSSTRLKAKTIVMARAAYNASNIFVNVMTNYQLSSSAWNWGARTAYFWAGTCLCSAIWVYFRLPEPKGRTYAELDILFEKRVSARKFAKTEIDPYSNSINSDKKLNNEKELQ</sequence>
<dbReference type="GO" id="GO:0005351">
    <property type="term" value="F:carbohydrate:proton symporter activity"/>
    <property type="evidence" value="ECO:0007669"/>
    <property type="project" value="TreeGrafter"/>
</dbReference>
<evidence type="ECO:0000313" key="10">
    <source>
        <dbReference type="EMBL" id="KAF4339374.1"/>
    </source>
</evidence>
<keyword evidence="11" id="KW-1185">Reference proteome</keyword>
<dbReference type="AlphaFoldDB" id="A0A9P5DYD5"/>
<reference evidence="10" key="2">
    <citation type="submission" date="2020-02" db="EMBL/GenBank/DDBJ databases">
        <title>Identification and distribution of gene clusters putatively required for synthesis of sphingolipid metabolism inhibitors in phylogenetically diverse species of the filamentous fungus Fusarium.</title>
        <authorList>
            <person name="Kim H.-S."/>
            <person name="Busman M."/>
            <person name="Brown D.W."/>
            <person name="Divon H."/>
            <person name="Uhlig S."/>
            <person name="Proctor R.H."/>
        </authorList>
    </citation>
    <scope>NUCLEOTIDE SEQUENCE</scope>
    <source>
        <strain evidence="10">NRRL 25174</strain>
    </source>
</reference>
<accession>A0A9P5DYD5</accession>
<evidence type="ECO:0000256" key="8">
    <source>
        <dbReference type="SAM" id="Phobius"/>
    </source>
</evidence>
<comment type="caution">
    <text evidence="10">The sequence shown here is derived from an EMBL/GenBank/DDBJ whole genome shotgun (WGS) entry which is preliminary data.</text>
</comment>
<feature type="domain" description="Major facilitator superfamily (MFS) profile" evidence="9">
    <location>
        <begin position="51"/>
        <end position="494"/>
    </location>
</feature>
<dbReference type="Proteomes" id="UP000730481">
    <property type="component" value="Unassembled WGS sequence"/>
</dbReference>
<evidence type="ECO:0000256" key="7">
    <source>
        <dbReference type="RuleBase" id="RU003346"/>
    </source>
</evidence>
<keyword evidence="5 8" id="KW-1133">Transmembrane helix</keyword>
<feature type="transmembrane region" description="Helical" evidence="8">
    <location>
        <begin position="309"/>
        <end position="331"/>
    </location>
</feature>
<evidence type="ECO:0000256" key="5">
    <source>
        <dbReference type="ARBA" id="ARBA00022989"/>
    </source>
</evidence>
<evidence type="ECO:0000256" key="1">
    <source>
        <dbReference type="ARBA" id="ARBA00004141"/>
    </source>
</evidence>
<proteinExistence type="inferred from homology"/>
<dbReference type="InterPro" id="IPR003663">
    <property type="entry name" value="Sugar/inositol_transpt"/>
</dbReference>
<dbReference type="SUPFAM" id="SSF103473">
    <property type="entry name" value="MFS general substrate transporter"/>
    <property type="match status" value="1"/>
</dbReference>
<dbReference type="PANTHER" id="PTHR48022">
    <property type="entry name" value="PLASTIDIC GLUCOSE TRANSPORTER 4"/>
    <property type="match status" value="1"/>
</dbReference>
<dbReference type="PROSITE" id="PS50850">
    <property type="entry name" value="MFS"/>
    <property type="match status" value="1"/>
</dbReference>
<evidence type="ECO:0000313" key="11">
    <source>
        <dbReference type="Proteomes" id="UP000730481"/>
    </source>
</evidence>
<name>A0A9P5DYD5_9HYPO</name>
<dbReference type="OrthoDB" id="6612291at2759"/>
<dbReference type="InterPro" id="IPR036259">
    <property type="entry name" value="MFS_trans_sf"/>
</dbReference>
<feature type="transmembrane region" description="Helical" evidence="8">
    <location>
        <begin position="343"/>
        <end position="364"/>
    </location>
</feature>
<dbReference type="Gene3D" id="1.20.1250.20">
    <property type="entry name" value="MFS general substrate transporter like domains"/>
    <property type="match status" value="1"/>
</dbReference>
<evidence type="ECO:0000256" key="6">
    <source>
        <dbReference type="ARBA" id="ARBA00023136"/>
    </source>
</evidence>
<dbReference type="Pfam" id="PF00083">
    <property type="entry name" value="Sugar_tr"/>
    <property type="match status" value="1"/>
</dbReference>
<evidence type="ECO:0000256" key="3">
    <source>
        <dbReference type="ARBA" id="ARBA00022448"/>
    </source>
</evidence>
<dbReference type="NCBIfam" id="TIGR00879">
    <property type="entry name" value="SP"/>
    <property type="match status" value="1"/>
</dbReference>
<comment type="similarity">
    <text evidence="2 7">Belongs to the major facilitator superfamily. Sugar transporter (TC 2.A.1.1) family.</text>
</comment>
<dbReference type="InterPro" id="IPR005828">
    <property type="entry name" value="MFS_sugar_transport-like"/>
</dbReference>
<reference evidence="10" key="1">
    <citation type="journal article" date="2017" name="Mycologia">
        <title>Fusarium algeriense, sp. nov., a novel toxigenic crown rot pathogen of durum wheat from Algeria is nested in the Fusarium burgessii species complex.</title>
        <authorList>
            <person name="Laraba I."/>
            <person name="Keddad A."/>
            <person name="Boureghda H."/>
            <person name="Abdallah N."/>
            <person name="Vaughan M.M."/>
            <person name="Proctor R.H."/>
            <person name="Busman M."/>
            <person name="O'Donnell K."/>
        </authorList>
    </citation>
    <scope>NUCLEOTIDE SEQUENCE</scope>
    <source>
        <strain evidence="10">NRRL 25174</strain>
    </source>
</reference>
<feature type="transmembrane region" description="Helical" evidence="8">
    <location>
        <begin position="472"/>
        <end position="488"/>
    </location>
</feature>
<dbReference type="InterPro" id="IPR005829">
    <property type="entry name" value="Sugar_transporter_CS"/>
</dbReference>
<feature type="transmembrane region" description="Helical" evidence="8">
    <location>
        <begin position="371"/>
        <end position="392"/>
    </location>
</feature>
<dbReference type="InterPro" id="IPR050360">
    <property type="entry name" value="MFS_Sugar_Transporters"/>
</dbReference>
<feature type="transmembrane region" description="Helical" evidence="8">
    <location>
        <begin position="186"/>
        <end position="206"/>
    </location>
</feature>
<feature type="transmembrane region" description="Helical" evidence="8">
    <location>
        <begin position="226"/>
        <end position="247"/>
    </location>
</feature>
<feature type="transmembrane region" description="Helical" evidence="8">
    <location>
        <begin position="152"/>
        <end position="174"/>
    </location>
</feature>
<evidence type="ECO:0000259" key="9">
    <source>
        <dbReference type="PROSITE" id="PS50850"/>
    </source>
</evidence>